<name>A0A520KWN9_9EURY</name>
<proteinExistence type="predicted"/>
<evidence type="ECO:0000313" key="8">
    <source>
        <dbReference type="Proteomes" id="UP000320766"/>
    </source>
</evidence>
<comment type="catalytic activity">
    <reaction evidence="1">
        <text>acetate + ATP + CoA = acetyl-CoA + ADP + phosphate</text>
        <dbReference type="Rhea" id="RHEA:15081"/>
        <dbReference type="ChEBI" id="CHEBI:30089"/>
        <dbReference type="ChEBI" id="CHEBI:30616"/>
        <dbReference type="ChEBI" id="CHEBI:43474"/>
        <dbReference type="ChEBI" id="CHEBI:57287"/>
        <dbReference type="ChEBI" id="CHEBI:57288"/>
        <dbReference type="ChEBI" id="CHEBI:456216"/>
        <dbReference type="EC" id="6.2.1.13"/>
    </reaction>
</comment>
<dbReference type="EC" id="6.2.1.13" evidence="2"/>
<evidence type="ECO:0000259" key="6">
    <source>
        <dbReference type="SMART" id="SM00881"/>
    </source>
</evidence>
<dbReference type="AlphaFoldDB" id="A0A520KWN9"/>
<dbReference type="InterPro" id="IPR043938">
    <property type="entry name" value="Ligase_CoA_dom"/>
</dbReference>
<evidence type="ECO:0000256" key="5">
    <source>
        <dbReference type="ARBA" id="ARBA00022840"/>
    </source>
</evidence>
<dbReference type="Pfam" id="PF13380">
    <property type="entry name" value="CoA_binding_2"/>
    <property type="match status" value="1"/>
</dbReference>
<feature type="domain" description="CoA-binding" evidence="6">
    <location>
        <begin position="10"/>
        <end position="103"/>
    </location>
</feature>
<dbReference type="PANTHER" id="PTHR43334">
    <property type="entry name" value="ACETATE--COA LIGASE [ADP-FORMING]"/>
    <property type="match status" value="1"/>
</dbReference>
<dbReference type="SMART" id="SM00881">
    <property type="entry name" value="CoA_binding"/>
    <property type="match status" value="1"/>
</dbReference>
<gene>
    <name evidence="7" type="ORF">EF807_05220</name>
</gene>
<dbReference type="PANTHER" id="PTHR43334:SF2">
    <property type="entry name" value="ACETATE--COA LIGASE [ADP-FORMING]"/>
    <property type="match status" value="1"/>
</dbReference>
<keyword evidence="5" id="KW-0067">ATP-binding</keyword>
<dbReference type="GO" id="GO:0043758">
    <property type="term" value="F:acetate-CoA ligase (ADP-forming) activity"/>
    <property type="evidence" value="ECO:0007669"/>
    <property type="project" value="UniProtKB-EC"/>
</dbReference>
<dbReference type="InterPro" id="IPR032875">
    <property type="entry name" value="Succ_CoA_lig_flav_dom"/>
</dbReference>
<comment type="caution">
    <text evidence="7">The sequence shown here is derived from an EMBL/GenBank/DDBJ whole genome shotgun (WGS) entry which is preliminary data.</text>
</comment>
<accession>A0A520KWN9</accession>
<dbReference type="Pfam" id="PF19045">
    <property type="entry name" value="Ligase_CoA_2"/>
    <property type="match status" value="1"/>
</dbReference>
<evidence type="ECO:0000256" key="2">
    <source>
        <dbReference type="ARBA" id="ARBA00012957"/>
    </source>
</evidence>
<dbReference type="InterPro" id="IPR003781">
    <property type="entry name" value="CoA-bd"/>
</dbReference>
<dbReference type="Gene3D" id="3.40.50.261">
    <property type="entry name" value="Succinyl-CoA synthetase domains"/>
    <property type="match status" value="2"/>
</dbReference>
<keyword evidence="4" id="KW-0547">Nucleotide-binding</keyword>
<dbReference type="GO" id="GO:0005524">
    <property type="term" value="F:ATP binding"/>
    <property type="evidence" value="ECO:0007669"/>
    <property type="project" value="UniProtKB-KW"/>
</dbReference>
<dbReference type="InterPro" id="IPR016102">
    <property type="entry name" value="Succinyl-CoA_synth-like"/>
</dbReference>
<dbReference type="InterPro" id="IPR051538">
    <property type="entry name" value="Acyl-CoA_Synth/Transferase"/>
</dbReference>
<dbReference type="Pfam" id="PF13607">
    <property type="entry name" value="Succ_CoA_lig"/>
    <property type="match status" value="1"/>
</dbReference>
<reference evidence="7 8" key="1">
    <citation type="journal article" date="2019" name="Nat. Microbiol.">
        <title>Wide diversity of methane and short-chain alkane metabolisms in uncultured archaea.</title>
        <authorList>
            <person name="Borrel G."/>
            <person name="Adam P.S."/>
            <person name="McKay L.J."/>
            <person name="Chen L.X."/>
            <person name="Sierra-Garcia I.N."/>
            <person name="Sieber C.M."/>
            <person name="Letourneur Q."/>
            <person name="Ghozlane A."/>
            <person name="Andersen G.L."/>
            <person name="Li W.J."/>
            <person name="Hallam S.J."/>
            <person name="Muyzer G."/>
            <person name="de Oliveira V.M."/>
            <person name="Inskeep W.P."/>
            <person name="Banfield J.F."/>
            <person name="Gribaldo S."/>
        </authorList>
    </citation>
    <scope>NUCLEOTIDE SEQUENCE [LARGE SCALE GENOMIC DNA]</scope>
    <source>
        <strain evidence="7">NM1b</strain>
    </source>
</reference>
<dbReference type="Gene3D" id="3.40.50.720">
    <property type="entry name" value="NAD(P)-binding Rossmann-like Domain"/>
    <property type="match status" value="1"/>
</dbReference>
<protein>
    <recommendedName>
        <fullName evidence="2">acetate--CoA ligase (ADP-forming)</fullName>
        <ecNumber evidence="2">6.2.1.13</ecNumber>
    </recommendedName>
</protein>
<dbReference type="SUPFAM" id="SSF52210">
    <property type="entry name" value="Succinyl-CoA synthetase domains"/>
    <property type="match status" value="2"/>
</dbReference>
<evidence type="ECO:0000256" key="3">
    <source>
        <dbReference type="ARBA" id="ARBA00022598"/>
    </source>
</evidence>
<keyword evidence="3" id="KW-0436">Ligase</keyword>
<dbReference type="SUPFAM" id="SSF51735">
    <property type="entry name" value="NAD(P)-binding Rossmann-fold domains"/>
    <property type="match status" value="1"/>
</dbReference>
<sequence length="472" mass="50921">MANISEFNRIFHPRGVAVVGVSSNPAKFGNIFFSGLIEAGSNVYPINLKEKEILGREAYPSIKEIPHDVDYAVISIPASGIPKIIEDCGEKGVKAVSIYTAEYSESGTKEGIKREKELVDAAKKANVRIIGPNCIGIYCPSGRLSFFPGISMERGDLGFISQSGGHAEEFAYEAESWGITFSKIISYGNACDVNCEELLAYLAEDPETKIIGIYVEGVKDGRRFLDTLKDAARQKPVVIWKGGATDGGSRAVASHTGSLAGSPEIWSAAIKQSGAIEVSGRDEFADTLSAIRYLSRPSGKAAGIVGAGGGASVASTDICEMNGLTVPSLEVKTMEELSKIVPPMGTSVKNPVDLSYFLIQNFSLFEECTELVAADPNVDMLIVHVSHLDMMVKSRPSDLETIFKTLIDTKKMMADRFPKKPLVVILHPTGSTDVEIEKVKLRKRLVKEGMCVYPSISRAARALSNLASLEIE</sequence>
<organism evidence="7 8">
    <name type="scientific">Candidatus Methanolliviera hydrocarbonicum</name>
    <dbReference type="NCBI Taxonomy" id="2491085"/>
    <lineage>
        <taxon>Archaea</taxon>
        <taxon>Methanobacteriati</taxon>
        <taxon>Methanobacteriota</taxon>
        <taxon>Candidatus Methanoliparia</taxon>
        <taxon>Candidatus Methanoliparales</taxon>
        <taxon>Candidatus Methanollivieraceae</taxon>
        <taxon>Candidatus Methanolliviera</taxon>
    </lineage>
</organism>
<dbReference type="InterPro" id="IPR036291">
    <property type="entry name" value="NAD(P)-bd_dom_sf"/>
</dbReference>
<dbReference type="Proteomes" id="UP000320766">
    <property type="component" value="Unassembled WGS sequence"/>
</dbReference>
<evidence type="ECO:0000256" key="4">
    <source>
        <dbReference type="ARBA" id="ARBA00022741"/>
    </source>
</evidence>
<dbReference type="EMBL" id="RXIL01000093">
    <property type="protein sequence ID" value="RZN68873.1"/>
    <property type="molecule type" value="Genomic_DNA"/>
</dbReference>
<evidence type="ECO:0000313" key="7">
    <source>
        <dbReference type="EMBL" id="RZN68873.1"/>
    </source>
</evidence>
<evidence type="ECO:0000256" key="1">
    <source>
        <dbReference type="ARBA" id="ARBA00001619"/>
    </source>
</evidence>